<dbReference type="Proteomes" id="UP000613740">
    <property type="component" value="Unassembled WGS sequence"/>
</dbReference>
<reference evidence="10" key="1">
    <citation type="journal article" date="2020" name="bioRxiv">
        <title>Comparative genomics of Chlamydomonas.</title>
        <authorList>
            <person name="Craig R.J."/>
            <person name="Hasan A.R."/>
            <person name="Ness R.W."/>
            <person name="Keightley P.D."/>
        </authorList>
    </citation>
    <scope>NUCLEOTIDE SEQUENCE</scope>
    <source>
        <strain evidence="10">CCAP 11/173</strain>
    </source>
</reference>
<dbReference type="AlphaFoldDB" id="A0A835WH92"/>
<keyword evidence="4" id="KW-0333">Golgi apparatus</keyword>
<dbReference type="OrthoDB" id="70142at2759"/>
<keyword evidence="2" id="KW-0812">Transmembrane</keyword>
<feature type="chain" id="PRO_5032991131" description="SREBP regulating gene protein" evidence="9">
    <location>
        <begin position="22"/>
        <end position="269"/>
    </location>
</feature>
<dbReference type="GO" id="GO:2000640">
    <property type="term" value="P:positive regulation of SREBP signaling pathway"/>
    <property type="evidence" value="ECO:0007669"/>
    <property type="project" value="InterPro"/>
</dbReference>
<keyword evidence="6" id="KW-0325">Glycoprotein</keyword>
<dbReference type="EMBL" id="JAEHOD010000022">
    <property type="protein sequence ID" value="KAG2447303.1"/>
    <property type="molecule type" value="Genomic_DNA"/>
</dbReference>
<evidence type="ECO:0000256" key="3">
    <source>
        <dbReference type="ARBA" id="ARBA00022989"/>
    </source>
</evidence>
<evidence type="ECO:0000256" key="9">
    <source>
        <dbReference type="SAM" id="SignalP"/>
    </source>
</evidence>
<evidence type="ECO:0000256" key="1">
    <source>
        <dbReference type="ARBA" id="ARBA00004194"/>
    </source>
</evidence>
<evidence type="ECO:0000256" key="7">
    <source>
        <dbReference type="ARBA" id="ARBA00023461"/>
    </source>
</evidence>
<dbReference type="PANTHER" id="PTHR13481:SF0">
    <property type="entry name" value="SREBP REGULATING GENE PROTEIN"/>
    <property type="match status" value="1"/>
</dbReference>
<evidence type="ECO:0000256" key="8">
    <source>
        <dbReference type="ARBA" id="ARBA00023485"/>
    </source>
</evidence>
<keyword evidence="5" id="KW-0472">Membrane</keyword>
<evidence type="ECO:0000313" key="11">
    <source>
        <dbReference type="Proteomes" id="UP000613740"/>
    </source>
</evidence>
<evidence type="ECO:0000256" key="2">
    <source>
        <dbReference type="ARBA" id="ARBA00022692"/>
    </source>
</evidence>
<gene>
    <name evidence="10" type="ORF">HYH02_007633</name>
</gene>
<keyword evidence="9" id="KW-0732">Signal</keyword>
<evidence type="ECO:0000256" key="4">
    <source>
        <dbReference type="ARBA" id="ARBA00023034"/>
    </source>
</evidence>
<organism evidence="10 11">
    <name type="scientific">Chlamydomonas schloesseri</name>
    <dbReference type="NCBI Taxonomy" id="2026947"/>
    <lineage>
        <taxon>Eukaryota</taxon>
        <taxon>Viridiplantae</taxon>
        <taxon>Chlorophyta</taxon>
        <taxon>core chlorophytes</taxon>
        <taxon>Chlorophyceae</taxon>
        <taxon>CS clade</taxon>
        <taxon>Chlamydomonadales</taxon>
        <taxon>Chlamydomonadaceae</taxon>
        <taxon>Chlamydomonas</taxon>
    </lineage>
</organism>
<sequence>MGLYGALVVALVASLSSIVFAERRLFIRDLPEPKARCRNTVQGQNMVTDDRGVICKRSELSYSTGCCTSGNQHDCALCDLRDRCCSEYEACVSCCLAPQHNAVNIAKQALRSPRHKDSGFWGDPFEYCKGICRTHSRSTAHENAYISSRHHCFSQLGRPMLSDPLPAGVLNGVDVVAGQRNANCDDVCGAKQKKCSAEHLRWLSSCDRLRENFGCEAGCEVVAGLGPSYVDGNAPKPARPAMCFAQPADGGKLSCSAREEQHLMLCPCK</sequence>
<dbReference type="GO" id="GO:0000139">
    <property type="term" value="C:Golgi membrane"/>
    <property type="evidence" value="ECO:0007669"/>
    <property type="project" value="UniProtKB-SubCell"/>
</dbReference>
<comment type="subcellular location">
    <subcellularLocation>
        <location evidence="1">Golgi apparatus membrane</location>
        <topology evidence="1">Single-pass membrane protein</topology>
    </subcellularLocation>
</comment>
<accession>A0A835WH92</accession>
<keyword evidence="3" id="KW-1133">Transmembrane helix</keyword>
<comment type="caution">
    <text evidence="10">The sequence shown here is derived from an EMBL/GenBank/DDBJ whole genome shotgun (WGS) entry which is preliminary data.</text>
</comment>
<proteinExistence type="inferred from homology"/>
<comment type="similarity">
    <text evidence="7">Belongs to the SPRING family.</text>
</comment>
<name>A0A835WH92_9CHLO</name>
<evidence type="ECO:0000256" key="6">
    <source>
        <dbReference type="ARBA" id="ARBA00023180"/>
    </source>
</evidence>
<keyword evidence="11" id="KW-1185">Reference proteome</keyword>
<evidence type="ECO:0000313" key="10">
    <source>
        <dbReference type="EMBL" id="KAG2447303.1"/>
    </source>
</evidence>
<evidence type="ECO:0000256" key="5">
    <source>
        <dbReference type="ARBA" id="ARBA00023136"/>
    </source>
</evidence>
<dbReference type="PANTHER" id="PTHR13481">
    <property type="entry name" value="SREBP REGULATING GENE PROTEIN"/>
    <property type="match status" value="1"/>
</dbReference>
<feature type="signal peptide" evidence="9">
    <location>
        <begin position="1"/>
        <end position="21"/>
    </location>
</feature>
<protein>
    <recommendedName>
        <fullName evidence="8">SREBP regulating gene protein</fullName>
    </recommendedName>
</protein>
<dbReference type="InterPro" id="IPR019352">
    <property type="entry name" value="SPRING1"/>
</dbReference>
<dbReference type="Pfam" id="PF10218">
    <property type="entry name" value="SPRING1"/>
    <property type="match status" value="1"/>
</dbReference>